<dbReference type="PROSITE" id="PS50835">
    <property type="entry name" value="IG_LIKE"/>
    <property type="match status" value="1"/>
</dbReference>
<comment type="similarity">
    <text evidence="8">Belongs to the HAPLN family.</text>
</comment>
<evidence type="ECO:0000256" key="7">
    <source>
        <dbReference type="ARBA" id="ARBA00023319"/>
    </source>
</evidence>
<evidence type="ECO:0000259" key="12">
    <source>
        <dbReference type="PROSITE" id="PS50963"/>
    </source>
</evidence>
<comment type="caution">
    <text evidence="13">The sequence shown here is derived from an EMBL/GenBank/DDBJ whole genome shotgun (WGS) entry which is preliminary data.</text>
</comment>
<dbReference type="InterPro" id="IPR003599">
    <property type="entry name" value="Ig_sub"/>
</dbReference>
<dbReference type="PANTHER" id="PTHR22804:SF58">
    <property type="entry name" value="HYALURONAN AND PROTEOGLYCAN LINK PROTEIN 1 ISOFORM 1 PRECURSOR"/>
    <property type="match status" value="1"/>
</dbReference>
<dbReference type="GO" id="GO:0005540">
    <property type="term" value="F:hyaluronic acid binding"/>
    <property type="evidence" value="ECO:0007669"/>
    <property type="project" value="UniProtKB-KW"/>
</dbReference>
<dbReference type="Proteomes" id="UP000693946">
    <property type="component" value="Linkage Group LG5"/>
</dbReference>
<keyword evidence="10" id="KW-0732">Signal</keyword>
<evidence type="ECO:0000256" key="3">
    <source>
        <dbReference type="ARBA" id="ARBA00022530"/>
    </source>
</evidence>
<feature type="domain" description="Link" evidence="12">
    <location>
        <begin position="247"/>
        <end position="339"/>
    </location>
</feature>
<dbReference type="CDD" id="cd03519">
    <property type="entry name" value="Link_domain_HAPLN_module_2"/>
    <property type="match status" value="1"/>
</dbReference>
<feature type="disulfide bond" evidence="9">
    <location>
        <begin position="194"/>
        <end position="215"/>
    </location>
</feature>
<dbReference type="InterPro" id="IPR007110">
    <property type="entry name" value="Ig-like_dom"/>
</dbReference>
<comment type="caution">
    <text evidence="9">Lacks conserved residue(s) required for the propagation of feature annotation.</text>
</comment>
<sequence length="342" mass="37433">MTGLLCITIISVALAGGAYSFVTPPPFTLFTVKVVADLGANVTMPCMLMSKDHSLSDAGVRVKWTKVADDEALNEDVILSMGVHKKTYGNFENRVFLEEKGDHEDASLTILDVSMADTGKYLCEITNGMTDTVQEVTLEVLGDFTAGVVFPYHSEVGRYNLDYDTAVLACLAQGAVVASPEQLYEAWEAGLDWCNAGWLNDGSVQYPITNPRAPCGGSNNGPGLRNYGQMDKNKTYDVYCYTAAPKGSFYWLTQPEHLTFDEAVQACLDDGAEIAMVSHIFAAWKLEGYDRCDAGWLADGSVRYPISRPRKNCSPTEAAVRTVGYPDKTQKSYGVYCFKSQQ</sequence>
<organism evidence="13 14">
    <name type="scientific">Solea senegalensis</name>
    <name type="common">Senegalese sole</name>
    <dbReference type="NCBI Taxonomy" id="28829"/>
    <lineage>
        <taxon>Eukaryota</taxon>
        <taxon>Metazoa</taxon>
        <taxon>Chordata</taxon>
        <taxon>Craniata</taxon>
        <taxon>Vertebrata</taxon>
        <taxon>Euteleostomi</taxon>
        <taxon>Actinopterygii</taxon>
        <taxon>Neopterygii</taxon>
        <taxon>Teleostei</taxon>
        <taxon>Neoteleostei</taxon>
        <taxon>Acanthomorphata</taxon>
        <taxon>Carangaria</taxon>
        <taxon>Pleuronectiformes</taxon>
        <taxon>Pleuronectoidei</taxon>
        <taxon>Soleidae</taxon>
        <taxon>Solea</taxon>
    </lineage>
</organism>
<feature type="signal peptide" evidence="10">
    <location>
        <begin position="1"/>
        <end position="20"/>
    </location>
</feature>
<evidence type="ECO:0000256" key="10">
    <source>
        <dbReference type="SAM" id="SignalP"/>
    </source>
</evidence>
<evidence type="ECO:0000256" key="8">
    <source>
        <dbReference type="ARBA" id="ARBA00038272"/>
    </source>
</evidence>
<dbReference type="FunFam" id="3.10.100.10:FF:000001">
    <property type="entry name" value="Hyaluronan proteoglycan link protein 1"/>
    <property type="match status" value="1"/>
</dbReference>
<dbReference type="PANTHER" id="PTHR22804">
    <property type="entry name" value="AGGRECAN/VERSICAN PROTEOGLYCAN"/>
    <property type="match status" value="1"/>
</dbReference>
<dbReference type="GO" id="GO:0005615">
    <property type="term" value="C:extracellular space"/>
    <property type="evidence" value="ECO:0007669"/>
    <property type="project" value="TreeGrafter"/>
</dbReference>
<dbReference type="FunFam" id="3.10.100.10:FF:000002">
    <property type="entry name" value="Hyaluronan proteoglycan link protein 1"/>
    <property type="match status" value="1"/>
</dbReference>
<feature type="domain" description="Ig-like" evidence="11">
    <location>
        <begin position="25"/>
        <end position="139"/>
    </location>
</feature>
<gene>
    <name evidence="13" type="ORF">JOB18_010788</name>
</gene>
<dbReference type="SMART" id="SM00445">
    <property type="entry name" value="LINK"/>
    <property type="match status" value="2"/>
</dbReference>
<name>A0AAV6QE95_SOLSE</name>
<dbReference type="SMART" id="SM00409">
    <property type="entry name" value="IG"/>
    <property type="match status" value="1"/>
</dbReference>
<dbReference type="GO" id="GO:0045202">
    <property type="term" value="C:synapse"/>
    <property type="evidence" value="ECO:0007669"/>
    <property type="project" value="TreeGrafter"/>
</dbReference>
<keyword evidence="14" id="KW-1185">Reference proteome</keyword>
<keyword evidence="2" id="KW-0964">Secreted</keyword>
<evidence type="ECO:0000313" key="14">
    <source>
        <dbReference type="Proteomes" id="UP000693946"/>
    </source>
</evidence>
<dbReference type="InterPro" id="IPR050691">
    <property type="entry name" value="Hyaluronan_bind_Proteoglycan"/>
</dbReference>
<dbReference type="PROSITE" id="PS01241">
    <property type="entry name" value="LINK_1"/>
    <property type="match status" value="2"/>
</dbReference>
<evidence type="ECO:0000313" key="13">
    <source>
        <dbReference type="EMBL" id="KAG7489378.1"/>
    </source>
</evidence>
<keyword evidence="3" id="KW-0272">Extracellular matrix</keyword>
<comment type="subcellular location">
    <subcellularLocation>
        <location evidence="1">Secreted</location>
        <location evidence="1">Extracellular space</location>
        <location evidence="1">Extracellular matrix</location>
    </subcellularLocation>
</comment>
<dbReference type="GO" id="GO:0001501">
    <property type="term" value="P:skeletal system development"/>
    <property type="evidence" value="ECO:0007669"/>
    <property type="project" value="TreeGrafter"/>
</dbReference>
<feature type="chain" id="PRO_5044023296" evidence="10">
    <location>
        <begin position="21"/>
        <end position="342"/>
    </location>
</feature>
<dbReference type="GO" id="GO:0010001">
    <property type="term" value="P:glial cell differentiation"/>
    <property type="evidence" value="ECO:0007669"/>
    <property type="project" value="TreeGrafter"/>
</dbReference>
<evidence type="ECO:0000259" key="11">
    <source>
        <dbReference type="PROSITE" id="PS50835"/>
    </source>
</evidence>
<dbReference type="InterPro" id="IPR000538">
    <property type="entry name" value="Link_dom"/>
</dbReference>
<protein>
    <submittedName>
        <fullName evidence="13">Hyaluronan and proteoglycan link protein 1-like</fullName>
    </submittedName>
</protein>
<evidence type="ECO:0000256" key="5">
    <source>
        <dbReference type="ARBA" id="ARBA00023157"/>
    </source>
</evidence>
<feature type="disulfide bond" evidence="9">
    <location>
        <begin position="292"/>
        <end position="313"/>
    </location>
</feature>
<evidence type="ECO:0000256" key="1">
    <source>
        <dbReference type="ARBA" id="ARBA00004498"/>
    </source>
</evidence>
<keyword evidence="7" id="KW-0393">Immunoglobulin domain</keyword>
<dbReference type="AlphaFoldDB" id="A0AAV6QE95"/>
<evidence type="ECO:0000256" key="6">
    <source>
        <dbReference type="ARBA" id="ARBA00023290"/>
    </source>
</evidence>
<accession>A0AAV6QE95</accession>
<dbReference type="GO" id="GO:0002052">
    <property type="term" value="P:positive regulation of neuroblast proliferation"/>
    <property type="evidence" value="ECO:0007669"/>
    <property type="project" value="TreeGrafter"/>
</dbReference>
<dbReference type="Pfam" id="PF00193">
    <property type="entry name" value="Xlink"/>
    <property type="match status" value="2"/>
</dbReference>
<proteinExistence type="inferred from homology"/>
<dbReference type="EMBL" id="JAGKHQ010000017">
    <property type="protein sequence ID" value="KAG7489378.1"/>
    <property type="molecule type" value="Genomic_DNA"/>
</dbReference>
<evidence type="ECO:0000256" key="9">
    <source>
        <dbReference type="PROSITE-ProRule" id="PRU00323"/>
    </source>
</evidence>
<dbReference type="GO" id="GO:0072534">
    <property type="term" value="C:perineuronal net"/>
    <property type="evidence" value="ECO:0007669"/>
    <property type="project" value="TreeGrafter"/>
</dbReference>
<dbReference type="GO" id="GO:0007417">
    <property type="term" value="P:central nervous system development"/>
    <property type="evidence" value="ECO:0007669"/>
    <property type="project" value="TreeGrafter"/>
</dbReference>
<keyword evidence="6" id="KW-0373">Hyaluronic acid</keyword>
<keyword evidence="4" id="KW-0677">Repeat</keyword>
<dbReference type="GO" id="GO:0007155">
    <property type="term" value="P:cell adhesion"/>
    <property type="evidence" value="ECO:0007669"/>
    <property type="project" value="InterPro"/>
</dbReference>
<evidence type="ECO:0000256" key="4">
    <source>
        <dbReference type="ARBA" id="ARBA00022737"/>
    </source>
</evidence>
<evidence type="ECO:0000256" key="2">
    <source>
        <dbReference type="ARBA" id="ARBA00022525"/>
    </source>
</evidence>
<feature type="domain" description="Link" evidence="12">
    <location>
        <begin position="148"/>
        <end position="242"/>
    </location>
</feature>
<keyword evidence="5 9" id="KW-1015">Disulfide bond</keyword>
<reference evidence="13 14" key="1">
    <citation type="journal article" date="2021" name="Sci. Rep.">
        <title>Chromosome anchoring in Senegalese sole (Solea senegalensis) reveals sex-associated markers and genome rearrangements in flatfish.</title>
        <authorList>
            <person name="Guerrero-Cozar I."/>
            <person name="Gomez-Garrido J."/>
            <person name="Berbel C."/>
            <person name="Martinez-Blanch J.F."/>
            <person name="Alioto T."/>
            <person name="Claros M.G."/>
            <person name="Gagnaire P.A."/>
            <person name="Manchado M."/>
        </authorList>
    </citation>
    <scope>NUCLEOTIDE SEQUENCE [LARGE SCALE GENOMIC DNA]</scope>
    <source>
        <strain evidence="13">Sse05_10M</strain>
    </source>
</reference>
<dbReference type="Pfam" id="PF07686">
    <property type="entry name" value="V-set"/>
    <property type="match status" value="1"/>
</dbReference>
<dbReference type="InterPro" id="IPR013106">
    <property type="entry name" value="Ig_V-set"/>
</dbReference>
<dbReference type="PROSITE" id="PS50963">
    <property type="entry name" value="LINK_2"/>
    <property type="match status" value="2"/>
</dbReference>